<dbReference type="SUPFAM" id="SSF82866">
    <property type="entry name" value="Multidrug efflux transporter AcrB transmembrane domain"/>
    <property type="match status" value="2"/>
</dbReference>
<feature type="transmembrane region" description="Helical" evidence="8">
    <location>
        <begin position="335"/>
        <end position="354"/>
    </location>
</feature>
<accession>A0ABT9DTD2</accession>
<reference evidence="9 10" key="1">
    <citation type="submission" date="2023-08" db="EMBL/GenBank/DDBJ databases">
        <title>The draft genome sequence of Paracraurococcus sp. LOR1-02.</title>
        <authorList>
            <person name="Kingkaew E."/>
            <person name="Tanasupawat S."/>
        </authorList>
    </citation>
    <scope>NUCLEOTIDE SEQUENCE [LARGE SCALE GENOMIC DNA]</scope>
    <source>
        <strain evidence="9 10">LOR1-02</strain>
    </source>
</reference>
<keyword evidence="10" id="KW-1185">Reference proteome</keyword>
<keyword evidence="4" id="KW-1003">Cell membrane</keyword>
<comment type="caution">
    <text evidence="9">The sequence shown here is derived from an EMBL/GenBank/DDBJ whole genome shotgun (WGS) entry which is preliminary data.</text>
</comment>
<dbReference type="EMBL" id="JAUTWS010000002">
    <property type="protein sequence ID" value="MDO9707143.1"/>
    <property type="molecule type" value="Genomic_DNA"/>
</dbReference>
<feature type="transmembrane region" description="Helical" evidence="8">
    <location>
        <begin position="481"/>
        <end position="504"/>
    </location>
</feature>
<sequence length="1047" mass="112988">MRQIVAFSLQRRPLVILLFFTFIVIGLVGFTRLNIEAYPDPVPPQVVIITQNPGQSAEEIERYVTIPVEVAMAGLPNLTSVRSTSLFGLSDVRVQFNFNYTYDQALQQVLNRLGQLDDLPEGVSPQISPLSPIGEIMRYRLVGPPGYSLADLKTLQDWVLDRRFKRVPGVIDVTSFGGLTKSYNIVVDLHRMAALGLTLPQVIQAVRAGNATVGAGTIRIGPQAAVVQGIGLIRGLDDVRSVVVSAEGGVPVLLSDIATIEVGNTPRLGIAGHEQDDDVVLATVLMRRGEQTLPTIRGVQKEVERINAGGVLPPGVRIVPLYDREDLVKITTKTVVHNIIEGVLLILVIQYLFLGDLRGALVVAATIPFAFLFAILLMLARGESANLLSLGALDFGLLVDATVIMVENIYRHLGLARSAHRYIAPAGSKELSGLSLTVLRAAGEVDKAIFFSALIIIAAFIPLFTLGGIEGRIFGPMSKTYAYAIVGALLATFSITPALAAALLKEDSREKDTPVVRALRWGHQRLYGLAMQARLLCVALAAALFGAALFLLSTLGAEFLPTLEEGNLWVRATMPGTISLEEGNATVNRIRGVLMEFPEVITATSQQGRPDDGTDSAGFFNAEFFLPMKPPDQWTTASNRDGLVHAMQERLSREFLGIEFSYAQAISDNVQEAASGVKGANAIKVFGPELDIIARKAEEIRKVLAGVEGVADLAVFRSLGQPTVAVQIDRARAARFGLSVEDINEVVQAAIGGREAGRLYEPGGDRNFPLVVRLDAPFRDSLEAIRRIPVGGARAATLADVAEVRLVSGVSYIYREDASRYVPIRFSVRGRDPASTVGEAQELVAQQVELPPGYRLDWVGEFRNLQDALGRLMVVVPAALCLILVLLYVQFNTLRETLLVFGVVPLSLTGGIAALAVAGLNFSVPAAIGFLALFGITVMEGIIMLSHFNHLRLEGMPWRTALDQAGRDRMRPVFMTCFASFTGLLPMALATGIGADVQKPLALVVVGGIGLVPLFILVVFPVMIDLFGKPRHLRQEAARVRALGARA</sequence>
<keyword evidence="7 8" id="KW-0472">Membrane</keyword>
<dbReference type="Gene3D" id="3.30.70.1320">
    <property type="entry name" value="Multidrug efflux transporter AcrB pore domain like"/>
    <property type="match status" value="1"/>
</dbReference>
<dbReference type="SUPFAM" id="SSF82693">
    <property type="entry name" value="Multidrug efflux transporter AcrB pore domain, PN1, PN2, PC1 and PC2 subdomains"/>
    <property type="match status" value="3"/>
</dbReference>
<dbReference type="Gene3D" id="1.20.1640.10">
    <property type="entry name" value="Multidrug efflux transporter AcrB transmembrane domain"/>
    <property type="match status" value="2"/>
</dbReference>
<feature type="transmembrane region" description="Helical" evidence="8">
    <location>
        <begin position="12"/>
        <end position="30"/>
    </location>
</feature>
<feature type="transmembrane region" description="Helical" evidence="8">
    <location>
        <begin position="1001"/>
        <end position="1024"/>
    </location>
</feature>
<dbReference type="PANTHER" id="PTHR32063">
    <property type="match status" value="1"/>
</dbReference>
<feature type="transmembrane region" description="Helical" evidence="8">
    <location>
        <begin position="972"/>
        <end position="995"/>
    </location>
</feature>
<protein>
    <submittedName>
        <fullName evidence="9">CusA/CzcA family heavy metal efflux RND transporter</fullName>
    </submittedName>
</protein>
<dbReference type="InterPro" id="IPR001036">
    <property type="entry name" value="Acrflvin-R"/>
</dbReference>
<keyword evidence="5 8" id="KW-0812">Transmembrane</keyword>
<evidence type="ECO:0000313" key="9">
    <source>
        <dbReference type="EMBL" id="MDO9707143.1"/>
    </source>
</evidence>
<proteinExistence type="inferred from homology"/>
<dbReference type="RefSeq" id="WP_305102016.1">
    <property type="nucleotide sequence ID" value="NZ_JAUTWS010000002.1"/>
</dbReference>
<name>A0ABT9DTD2_9PROT</name>
<dbReference type="PRINTS" id="PR00702">
    <property type="entry name" value="ACRIFLAVINRP"/>
</dbReference>
<keyword evidence="3" id="KW-0813">Transport</keyword>
<dbReference type="NCBIfam" id="TIGR00914">
    <property type="entry name" value="2A0601"/>
    <property type="match status" value="1"/>
</dbReference>
<dbReference type="InterPro" id="IPR027463">
    <property type="entry name" value="AcrB_DN_DC_subdom"/>
</dbReference>
<dbReference type="Gene3D" id="3.30.70.1440">
    <property type="entry name" value="Multidrug efflux transporter AcrB pore domain"/>
    <property type="match status" value="1"/>
</dbReference>
<organism evidence="9 10">
    <name type="scientific">Paracraurococcus lichenis</name>
    <dbReference type="NCBI Taxonomy" id="3064888"/>
    <lineage>
        <taxon>Bacteria</taxon>
        <taxon>Pseudomonadati</taxon>
        <taxon>Pseudomonadota</taxon>
        <taxon>Alphaproteobacteria</taxon>
        <taxon>Acetobacterales</taxon>
        <taxon>Roseomonadaceae</taxon>
        <taxon>Paracraurococcus</taxon>
    </lineage>
</organism>
<dbReference type="Pfam" id="PF00873">
    <property type="entry name" value="ACR_tran"/>
    <property type="match status" value="1"/>
</dbReference>
<dbReference type="Proteomes" id="UP001243009">
    <property type="component" value="Unassembled WGS sequence"/>
</dbReference>
<feature type="transmembrane region" description="Helical" evidence="8">
    <location>
        <begin position="361"/>
        <end position="381"/>
    </location>
</feature>
<evidence type="ECO:0000256" key="3">
    <source>
        <dbReference type="ARBA" id="ARBA00022448"/>
    </source>
</evidence>
<dbReference type="Gene3D" id="3.30.2090.10">
    <property type="entry name" value="Multidrug efflux transporter AcrB TolC docking domain, DN and DC subdomains"/>
    <property type="match status" value="2"/>
</dbReference>
<evidence type="ECO:0000256" key="5">
    <source>
        <dbReference type="ARBA" id="ARBA00022692"/>
    </source>
</evidence>
<evidence type="ECO:0000256" key="6">
    <source>
        <dbReference type="ARBA" id="ARBA00022989"/>
    </source>
</evidence>
<feature type="transmembrane region" description="Helical" evidence="8">
    <location>
        <begin position="926"/>
        <end position="951"/>
    </location>
</feature>
<feature type="transmembrane region" description="Helical" evidence="8">
    <location>
        <begin position="898"/>
        <end position="920"/>
    </location>
</feature>
<evidence type="ECO:0000256" key="1">
    <source>
        <dbReference type="ARBA" id="ARBA00004651"/>
    </source>
</evidence>
<evidence type="ECO:0000256" key="7">
    <source>
        <dbReference type="ARBA" id="ARBA00023136"/>
    </source>
</evidence>
<feature type="transmembrane region" description="Helical" evidence="8">
    <location>
        <begin position="387"/>
        <end position="410"/>
    </location>
</feature>
<comment type="subcellular location">
    <subcellularLocation>
        <location evidence="1">Cell membrane</location>
        <topology evidence="1">Multi-pass membrane protein</topology>
    </subcellularLocation>
</comment>
<feature type="transmembrane region" description="Helical" evidence="8">
    <location>
        <begin position="448"/>
        <end position="469"/>
    </location>
</feature>
<feature type="transmembrane region" description="Helical" evidence="8">
    <location>
        <begin position="872"/>
        <end position="891"/>
    </location>
</feature>
<dbReference type="InterPro" id="IPR004763">
    <property type="entry name" value="CusA-like"/>
</dbReference>
<feature type="transmembrane region" description="Helical" evidence="8">
    <location>
        <begin position="525"/>
        <end position="552"/>
    </location>
</feature>
<keyword evidence="6 8" id="KW-1133">Transmembrane helix</keyword>
<evidence type="ECO:0000256" key="4">
    <source>
        <dbReference type="ARBA" id="ARBA00022475"/>
    </source>
</evidence>
<evidence type="ECO:0000313" key="10">
    <source>
        <dbReference type="Proteomes" id="UP001243009"/>
    </source>
</evidence>
<comment type="similarity">
    <text evidence="2">Belongs to the resistance-nodulation-cell division (RND) (TC 2.A.6) family.</text>
</comment>
<dbReference type="SUPFAM" id="SSF82714">
    <property type="entry name" value="Multidrug efflux transporter AcrB TolC docking domain, DN and DC subdomains"/>
    <property type="match status" value="2"/>
</dbReference>
<evidence type="ECO:0000256" key="8">
    <source>
        <dbReference type="SAM" id="Phobius"/>
    </source>
</evidence>
<dbReference type="Gene3D" id="3.30.70.1430">
    <property type="entry name" value="Multidrug efflux transporter AcrB pore domain"/>
    <property type="match status" value="2"/>
</dbReference>
<dbReference type="PANTHER" id="PTHR32063:SF12">
    <property type="entry name" value="CATION EFFLUX SYSTEM PROTEIN"/>
    <property type="match status" value="1"/>
</dbReference>
<evidence type="ECO:0000256" key="2">
    <source>
        <dbReference type="ARBA" id="ARBA00010942"/>
    </source>
</evidence>
<gene>
    <name evidence="9" type="ORF">Q7A36_02230</name>
</gene>